<reference evidence="1 2" key="1">
    <citation type="journal article" date="2020" name="ISME J.">
        <title>Uncovering the hidden diversity of litter-decomposition mechanisms in mushroom-forming fungi.</title>
        <authorList>
            <person name="Floudas D."/>
            <person name="Bentzer J."/>
            <person name="Ahren D."/>
            <person name="Johansson T."/>
            <person name="Persson P."/>
            <person name="Tunlid A."/>
        </authorList>
    </citation>
    <scope>NUCLEOTIDE SEQUENCE [LARGE SCALE GENOMIC DNA]</scope>
    <source>
        <strain evidence="1 2">CBS 291.85</strain>
    </source>
</reference>
<sequence length="179" mass="20313">MRPNVALAVLRDLWTPAKWIQKISGESILLPVTVEALDSHKGQVTNALLDCGATGCYINQDFALRNNLFLEHLCRPVPVYNADGTANKNGKIEYTTKLQLTVNDHTEVTTFAVTNTGANDIIIRFNWLKHHNSSIDWKKGTIKFDRCPGDCKRKKQWKLGQEEDEEDIEEGDRIFVVNM</sequence>
<evidence type="ECO:0000313" key="1">
    <source>
        <dbReference type="EMBL" id="KAF5366417.1"/>
    </source>
</evidence>
<dbReference type="SUPFAM" id="SSF50630">
    <property type="entry name" value="Acid proteases"/>
    <property type="match status" value="1"/>
</dbReference>
<dbReference type="OrthoDB" id="128646at2759"/>
<dbReference type="AlphaFoldDB" id="A0A8H5GK78"/>
<dbReference type="CDD" id="cd00303">
    <property type="entry name" value="retropepsin_like"/>
    <property type="match status" value="1"/>
</dbReference>
<evidence type="ECO:0000313" key="2">
    <source>
        <dbReference type="Proteomes" id="UP000559256"/>
    </source>
</evidence>
<organism evidence="1 2">
    <name type="scientific">Tetrapyrgos nigripes</name>
    <dbReference type="NCBI Taxonomy" id="182062"/>
    <lineage>
        <taxon>Eukaryota</taxon>
        <taxon>Fungi</taxon>
        <taxon>Dikarya</taxon>
        <taxon>Basidiomycota</taxon>
        <taxon>Agaricomycotina</taxon>
        <taxon>Agaricomycetes</taxon>
        <taxon>Agaricomycetidae</taxon>
        <taxon>Agaricales</taxon>
        <taxon>Marasmiineae</taxon>
        <taxon>Marasmiaceae</taxon>
        <taxon>Tetrapyrgos</taxon>
    </lineage>
</organism>
<dbReference type="InterPro" id="IPR021109">
    <property type="entry name" value="Peptidase_aspartic_dom_sf"/>
</dbReference>
<dbReference type="EMBL" id="JAACJM010000023">
    <property type="protein sequence ID" value="KAF5366417.1"/>
    <property type="molecule type" value="Genomic_DNA"/>
</dbReference>
<protein>
    <submittedName>
        <fullName evidence="1">Uncharacterized protein</fullName>
    </submittedName>
</protein>
<keyword evidence="2" id="KW-1185">Reference proteome</keyword>
<dbReference type="Gene3D" id="2.40.70.10">
    <property type="entry name" value="Acid Proteases"/>
    <property type="match status" value="1"/>
</dbReference>
<dbReference type="Proteomes" id="UP000559256">
    <property type="component" value="Unassembled WGS sequence"/>
</dbReference>
<accession>A0A8H5GK78</accession>
<dbReference type="Pfam" id="PF08284">
    <property type="entry name" value="RVP_2"/>
    <property type="match status" value="1"/>
</dbReference>
<proteinExistence type="predicted"/>
<name>A0A8H5GK78_9AGAR</name>
<comment type="caution">
    <text evidence="1">The sequence shown here is derived from an EMBL/GenBank/DDBJ whole genome shotgun (WGS) entry which is preliminary data.</text>
</comment>
<gene>
    <name evidence="1" type="ORF">D9758_009738</name>
</gene>